<dbReference type="Proteomes" id="UP000242877">
    <property type="component" value="Unassembled WGS sequence"/>
</dbReference>
<organism evidence="1 2">
    <name type="scientific">Ascosphaera apis ARSEF 7405</name>
    <dbReference type="NCBI Taxonomy" id="392613"/>
    <lineage>
        <taxon>Eukaryota</taxon>
        <taxon>Fungi</taxon>
        <taxon>Dikarya</taxon>
        <taxon>Ascomycota</taxon>
        <taxon>Pezizomycotina</taxon>
        <taxon>Eurotiomycetes</taxon>
        <taxon>Eurotiomycetidae</taxon>
        <taxon>Onygenales</taxon>
        <taxon>Ascosphaeraceae</taxon>
        <taxon>Ascosphaera</taxon>
    </lineage>
</organism>
<gene>
    <name evidence="1" type="ORF">AAP_06420</name>
</gene>
<protein>
    <submittedName>
        <fullName evidence="1">Uncharacterized protein</fullName>
    </submittedName>
</protein>
<comment type="caution">
    <text evidence="1">The sequence shown here is derived from an EMBL/GenBank/DDBJ whole genome shotgun (WGS) entry which is preliminary data.</text>
</comment>
<evidence type="ECO:0000313" key="1">
    <source>
        <dbReference type="EMBL" id="KZZ86587.1"/>
    </source>
</evidence>
<dbReference type="VEuPathDB" id="FungiDB:AAP_06420"/>
<dbReference type="EMBL" id="AZGZ01000059">
    <property type="protein sequence ID" value="KZZ86587.1"/>
    <property type="molecule type" value="Genomic_DNA"/>
</dbReference>
<sequence>MLGEFCRRELRRHVSRPGAVLVRVVKQVEQREKYLLKSTGVAIPDSDLLQAGASWRDIVKDVEKIEQARKREEAWQDEVNKKRVSEMRENMVTSQHKRANDEPANERLKRQNTNDELSRLAQTMLRSEELKVQRQQVELDSAIPETPATAKTDTSRASSACLVCFSAGLNGCKPVSTAQSPCSSDADEPIRLAPASSLHVWELKQMGHDLKLKKRQID</sequence>
<name>A0A167UTG6_9EURO</name>
<evidence type="ECO:0000313" key="2">
    <source>
        <dbReference type="Proteomes" id="UP000242877"/>
    </source>
</evidence>
<accession>A0A167UTG6</accession>
<keyword evidence="2" id="KW-1185">Reference proteome</keyword>
<dbReference type="AlphaFoldDB" id="A0A167UTG6"/>
<proteinExistence type="predicted"/>
<reference evidence="1 2" key="1">
    <citation type="journal article" date="2016" name="Genome Biol. Evol.">
        <title>Divergent and convergent evolution of fungal pathogenicity.</title>
        <authorList>
            <person name="Shang Y."/>
            <person name="Xiao G."/>
            <person name="Zheng P."/>
            <person name="Cen K."/>
            <person name="Zhan S."/>
            <person name="Wang C."/>
        </authorList>
    </citation>
    <scope>NUCLEOTIDE SEQUENCE [LARGE SCALE GENOMIC DNA]</scope>
    <source>
        <strain evidence="1 2">ARSEF 7405</strain>
    </source>
</reference>